<keyword evidence="16" id="KW-1185">Reference proteome</keyword>
<evidence type="ECO:0000313" key="16">
    <source>
        <dbReference type="Proteomes" id="UP001209878"/>
    </source>
</evidence>
<dbReference type="PANTHER" id="PTHR10252">
    <property type="entry name" value="HISTONE-LIKE TRANSCRIPTION FACTOR CCAAT-RELATED"/>
    <property type="match status" value="1"/>
</dbReference>
<keyword evidence="4" id="KW-0010">Activator</keyword>
<evidence type="ECO:0000256" key="12">
    <source>
        <dbReference type="ARBA" id="ARBA00042663"/>
    </source>
</evidence>
<proteinExistence type="inferred from homology"/>
<name>A0AAD9L1W3_RIDPI</name>
<dbReference type="CDD" id="cd22908">
    <property type="entry name" value="HFD_NFYC-like"/>
    <property type="match status" value="1"/>
</dbReference>
<sequence>MANVDSNYTPPGGQIGNSDAQQMLQNFWPETLEEIRNLQSNDFKAQELPLARIKKIMKLDEDVKMISAEAPVLFSKAAEIFISELSLRAWIHTEDNKRRTLQKNDIAMAVTKYDQFDFLIDIVPRDEIKTTKRQEETGQRASMMPEQVQYYFQLAQQHQAALQQQPATQPQVHIQQASQVIQQPIQMQVGSTANTASLPVTFTQAASDVTQTQLIQVQPTSQQQQPQQQQQQQQATMQVYQQVTTPSGEVQTIPIQLTQAQLQAIATQMQGKQPGQPIVIQTTGQQNQSPQPQQTCQTDQSGQFSVTQPLFQVPLTIAASQIPVSGTSQQVYIQQNTTQDDDTTEIIQVKAPS</sequence>
<reference evidence="15" key="1">
    <citation type="journal article" date="2023" name="Mol. Biol. Evol.">
        <title>Third-Generation Sequencing Reveals the Adaptive Role of the Epigenome in Three Deep-Sea Polychaetes.</title>
        <authorList>
            <person name="Perez M."/>
            <person name="Aroh O."/>
            <person name="Sun Y."/>
            <person name="Lan Y."/>
            <person name="Juniper S.K."/>
            <person name="Young C.R."/>
            <person name="Angers B."/>
            <person name="Qian P.Y."/>
        </authorList>
    </citation>
    <scope>NUCLEOTIDE SEQUENCE</scope>
    <source>
        <strain evidence="15">R07B-5</strain>
    </source>
</reference>
<evidence type="ECO:0000256" key="9">
    <source>
        <dbReference type="ARBA" id="ARBA00038129"/>
    </source>
</evidence>
<comment type="subunit">
    <text evidence="8">Heterotrimeric transcription factor composed of three components, NF-YA, NF-YB and NF-YC. NF-YB and NF-YC must interact and dimerize for NF-YA association and DNA binding.</text>
</comment>
<dbReference type="Gene3D" id="1.10.20.10">
    <property type="entry name" value="Histone, subunit A"/>
    <property type="match status" value="1"/>
</dbReference>
<comment type="function">
    <text evidence="7">Component of the sequence-specific heterotrimeric transcription factor (NF-Y) which specifically recognizes a 5'-CCAAT-3' box motif found in the promoters of its target genes. NF-Y can function as both an activator and a repressor, depending on its interacting cofactors.</text>
</comment>
<dbReference type="InterPro" id="IPR009072">
    <property type="entry name" value="Histone-fold"/>
</dbReference>
<dbReference type="SUPFAM" id="SSF47113">
    <property type="entry name" value="Histone-fold"/>
    <property type="match status" value="1"/>
</dbReference>
<keyword evidence="5" id="KW-0804">Transcription</keyword>
<dbReference type="FunFam" id="1.10.20.10:FF:000006">
    <property type="entry name" value="Nuclear transcription factor Y subunit gamma"/>
    <property type="match status" value="1"/>
</dbReference>
<comment type="subcellular location">
    <subcellularLocation>
        <location evidence="1">Nucleus</location>
    </subcellularLocation>
</comment>
<accession>A0AAD9L1W3</accession>
<feature type="region of interest" description="Disordered" evidence="13">
    <location>
        <begin position="282"/>
        <end position="301"/>
    </location>
</feature>
<dbReference type="GO" id="GO:0000978">
    <property type="term" value="F:RNA polymerase II cis-regulatory region sequence-specific DNA binding"/>
    <property type="evidence" value="ECO:0007669"/>
    <property type="project" value="TreeGrafter"/>
</dbReference>
<evidence type="ECO:0000256" key="3">
    <source>
        <dbReference type="ARBA" id="ARBA00023125"/>
    </source>
</evidence>
<evidence type="ECO:0000256" key="2">
    <source>
        <dbReference type="ARBA" id="ARBA00023015"/>
    </source>
</evidence>
<dbReference type="AlphaFoldDB" id="A0AAD9L1W3"/>
<dbReference type="InterPro" id="IPR050568">
    <property type="entry name" value="Transcr_DNA_Rep_Reg"/>
</dbReference>
<evidence type="ECO:0000313" key="15">
    <source>
        <dbReference type="EMBL" id="KAK2181849.1"/>
    </source>
</evidence>
<evidence type="ECO:0000256" key="13">
    <source>
        <dbReference type="SAM" id="MobiDB-lite"/>
    </source>
</evidence>
<dbReference type="Pfam" id="PF00125">
    <property type="entry name" value="Histone"/>
    <property type="match status" value="1"/>
</dbReference>
<evidence type="ECO:0000256" key="4">
    <source>
        <dbReference type="ARBA" id="ARBA00023159"/>
    </source>
</evidence>
<dbReference type="GO" id="GO:0016602">
    <property type="term" value="C:CCAAT-binding factor complex"/>
    <property type="evidence" value="ECO:0007669"/>
    <property type="project" value="TreeGrafter"/>
</dbReference>
<evidence type="ECO:0000256" key="8">
    <source>
        <dbReference type="ARBA" id="ARBA00025911"/>
    </source>
</evidence>
<evidence type="ECO:0000256" key="6">
    <source>
        <dbReference type="ARBA" id="ARBA00023242"/>
    </source>
</evidence>
<dbReference type="EMBL" id="JAODUO010000377">
    <property type="protein sequence ID" value="KAK2181849.1"/>
    <property type="molecule type" value="Genomic_DNA"/>
</dbReference>
<dbReference type="PANTHER" id="PTHR10252:SF8">
    <property type="entry name" value="NUCLEAR TRANSCRIPTION FACTOR Y SUBUNIT GAMMA"/>
    <property type="match status" value="1"/>
</dbReference>
<evidence type="ECO:0000259" key="14">
    <source>
        <dbReference type="Pfam" id="PF00125"/>
    </source>
</evidence>
<dbReference type="Proteomes" id="UP001209878">
    <property type="component" value="Unassembled WGS sequence"/>
</dbReference>
<dbReference type="InterPro" id="IPR007125">
    <property type="entry name" value="H2A/H2B/H3"/>
</dbReference>
<protein>
    <recommendedName>
        <fullName evidence="10">Nuclear transcription factor Y subunit gamma</fullName>
    </recommendedName>
    <alternativeName>
        <fullName evidence="11">CAAT box DNA-binding protein subunit C</fullName>
    </alternativeName>
    <alternativeName>
        <fullName evidence="12">Nuclear transcription factor Y subunit C</fullName>
    </alternativeName>
</protein>
<feature type="domain" description="Core Histone H2A/H2B/H3" evidence="14">
    <location>
        <begin position="31"/>
        <end position="110"/>
    </location>
</feature>
<dbReference type="GO" id="GO:0046982">
    <property type="term" value="F:protein heterodimerization activity"/>
    <property type="evidence" value="ECO:0007669"/>
    <property type="project" value="InterPro"/>
</dbReference>
<evidence type="ECO:0000256" key="10">
    <source>
        <dbReference type="ARBA" id="ARBA00040590"/>
    </source>
</evidence>
<evidence type="ECO:0000256" key="7">
    <source>
        <dbReference type="ARBA" id="ARBA00025263"/>
    </source>
</evidence>
<gene>
    <name evidence="15" type="ORF">NP493_377g02027</name>
</gene>
<evidence type="ECO:0000256" key="5">
    <source>
        <dbReference type="ARBA" id="ARBA00023163"/>
    </source>
</evidence>
<comment type="similarity">
    <text evidence="9">Belongs to the NFYC/HAP5 subunit family.</text>
</comment>
<keyword evidence="6" id="KW-0539">Nucleus</keyword>
<dbReference type="GO" id="GO:0001228">
    <property type="term" value="F:DNA-binding transcription activator activity, RNA polymerase II-specific"/>
    <property type="evidence" value="ECO:0007669"/>
    <property type="project" value="TreeGrafter"/>
</dbReference>
<evidence type="ECO:0000256" key="11">
    <source>
        <dbReference type="ARBA" id="ARBA00042333"/>
    </source>
</evidence>
<organism evidence="15 16">
    <name type="scientific">Ridgeia piscesae</name>
    <name type="common">Tubeworm</name>
    <dbReference type="NCBI Taxonomy" id="27915"/>
    <lineage>
        <taxon>Eukaryota</taxon>
        <taxon>Metazoa</taxon>
        <taxon>Spiralia</taxon>
        <taxon>Lophotrochozoa</taxon>
        <taxon>Annelida</taxon>
        <taxon>Polychaeta</taxon>
        <taxon>Sedentaria</taxon>
        <taxon>Canalipalpata</taxon>
        <taxon>Sabellida</taxon>
        <taxon>Siboglinidae</taxon>
        <taxon>Ridgeia</taxon>
    </lineage>
</organism>
<keyword evidence="3" id="KW-0238">DNA-binding</keyword>
<keyword evidence="2" id="KW-0805">Transcription regulation</keyword>
<comment type="caution">
    <text evidence="15">The sequence shown here is derived from an EMBL/GenBank/DDBJ whole genome shotgun (WGS) entry which is preliminary data.</text>
</comment>
<evidence type="ECO:0000256" key="1">
    <source>
        <dbReference type="ARBA" id="ARBA00004123"/>
    </source>
</evidence>